<proteinExistence type="inferred from homology"/>
<name>A0AAD9YYN3_9LECA</name>
<gene>
    <name evidence="3" type="ORF">OEA41_010228</name>
</gene>
<reference evidence="3" key="1">
    <citation type="submission" date="2022-11" db="EMBL/GenBank/DDBJ databases">
        <title>Chromosomal genome sequence assembly and mating type (MAT) locus characterization of the leprose asexual lichenized fungus Lepraria neglecta (Nyl.) Erichsen.</title>
        <authorList>
            <person name="Allen J.L."/>
            <person name="Pfeffer B."/>
        </authorList>
    </citation>
    <scope>NUCLEOTIDE SEQUENCE</scope>
    <source>
        <strain evidence="3">Allen 5258</strain>
    </source>
</reference>
<dbReference type="InterPro" id="IPR012338">
    <property type="entry name" value="Beta-lactam/transpept-like"/>
</dbReference>
<dbReference type="EMBL" id="JASNWA010000011">
    <property type="protein sequence ID" value="KAK3167103.1"/>
    <property type="molecule type" value="Genomic_DNA"/>
</dbReference>
<evidence type="ECO:0000313" key="4">
    <source>
        <dbReference type="Proteomes" id="UP001276659"/>
    </source>
</evidence>
<organism evidence="3 4">
    <name type="scientific">Lepraria neglecta</name>
    <dbReference type="NCBI Taxonomy" id="209136"/>
    <lineage>
        <taxon>Eukaryota</taxon>
        <taxon>Fungi</taxon>
        <taxon>Dikarya</taxon>
        <taxon>Ascomycota</taxon>
        <taxon>Pezizomycotina</taxon>
        <taxon>Lecanoromycetes</taxon>
        <taxon>OSLEUM clade</taxon>
        <taxon>Lecanoromycetidae</taxon>
        <taxon>Lecanorales</taxon>
        <taxon>Lecanorineae</taxon>
        <taxon>Stereocaulaceae</taxon>
        <taxon>Lepraria</taxon>
    </lineage>
</organism>
<protein>
    <recommendedName>
        <fullName evidence="2">Beta-lactamase-related domain-containing protein</fullName>
    </recommendedName>
</protein>
<evidence type="ECO:0000313" key="3">
    <source>
        <dbReference type="EMBL" id="KAK3167103.1"/>
    </source>
</evidence>
<accession>A0AAD9YYN3</accession>
<dbReference type="InterPro" id="IPR050491">
    <property type="entry name" value="AmpC-like"/>
</dbReference>
<evidence type="ECO:0000256" key="1">
    <source>
        <dbReference type="ARBA" id="ARBA00038215"/>
    </source>
</evidence>
<dbReference type="Proteomes" id="UP001276659">
    <property type="component" value="Unassembled WGS sequence"/>
</dbReference>
<sequence>MDTHDHVIERLDAAIPDIDMIRGVFRSPSFSVGALHHGDTIFFKGFGYADKSTARAPNEETIYSLGSCTKAFKATFVSLLVHSGKLDWTTPISTYLPEFQTPHSPIVDEKATLLDMLSHSTGLAPLLYTVIGRHGSVLPQRKGVTHICSNLPSVSELGSEW</sequence>
<evidence type="ECO:0000259" key="2">
    <source>
        <dbReference type="Pfam" id="PF00144"/>
    </source>
</evidence>
<comment type="caution">
    <text evidence="3">The sequence shown here is derived from an EMBL/GenBank/DDBJ whole genome shotgun (WGS) entry which is preliminary data.</text>
</comment>
<keyword evidence="4" id="KW-1185">Reference proteome</keyword>
<dbReference type="Pfam" id="PF00144">
    <property type="entry name" value="Beta-lactamase"/>
    <property type="match status" value="1"/>
</dbReference>
<dbReference type="Gene3D" id="3.40.710.10">
    <property type="entry name" value="DD-peptidase/beta-lactamase superfamily"/>
    <property type="match status" value="1"/>
</dbReference>
<dbReference type="SUPFAM" id="SSF56601">
    <property type="entry name" value="beta-lactamase/transpeptidase-like"/>
    <property type="match status" value="1"/>
</dbReference>
<dbReference type="AlphaFoldDB" id="A0AAD9YYN3"/>
<dbReference type="InterPro" id="IPR001466">
    <property type="entry name" value="Beta-lactam-related"/>
</dbReference>
<comment type="similarity">
    <text evidence="1">Belongs to the peptidase S12 family.</text>
</comment>
<dbReference type="PANTHER" id="PTHR46825">
    <property type="entry name" value="D-ALANYL-D-ALANINE-CARBOXYPEPTIDASE/ENDOPEPTIDASE AMPH"/>
    <property type="match status" value="1"/>
</dbReference>
<dbReference type="PANTHER" id="PTHR46825:SF9">
    <property type="entry name" value="BETA-LACTAMASE-RELATED DOMAIN-CONTAINING PROTEIN"/>
    <property type="match status" value="1"/>
</dbReference>
<feature type="domain" description="Beta-lactamase-related" evidence="2">
    <location>
        <begin position="27"/>
        <end position="128"/>
    </location>
</feature>